<keyword evidence="2" id="KW-1185">Reference proteome</keyword>
<evidence type="ECO:0000313" key="1">
    <source>
        <dbReference type="EMBL" id="WEW59165.1"/>
    </source>
</evidence>
<gene>
    <name evidence="1" type="ORF">PRK78_004634</name>
</gene>
<dbReference type="SUPFAM" id="SSF55144">
    <property type="entry name" value="LigT-like"/>
    <property type="match status" value="1"/>
</dbReference>
<accession>A0AAF0DLV6</accession>
<protein>
    <submittedName>
        <fullName evidence="1">Uncharacterized protein</fullName>
    </submittedName>
</protein>
<dbReference type="AlphaFoldDB" id="A0AAF0DLV6"/>
<dbReference type="InterPro" id="IPR009097">
    <property type="entry name" value="Cyclic_Pdiesterase"/>
</dbReference>
<dbReference type="EMBL" id="CP120629">
    <property type="protein sequence ID" value="WEW59165.1"/>
    <property type="molecule type" value="Genomic_DNA"/>
</dbReference>
<evidence type="ECO:0000313" key="2">
    <source>
        <dbReference type="Proteomes" id="UP001219355"/>
    </source>
</evidence>
<name>A0AAF0DLV6_9EURO</name>
<organism evidence="1 2">
    <name type="scientific">Emydomyces testavorans</name>
    <dbReference type="NCBI Taxonomy" id="2070801"/>
    <lineage>
        <taxon>Eukaryota</taxon>
        <taxon>Fungi</taxon>
        <taxon>Dikarya</taxon>
        <taxon>Ascomycota</taxon>
        <taxon>Pezizomycotina</taxon>
        <taxon>Eurotiomycetes</taxon>
        <taxon>Eurotiomycetidae</taxon>
        <taxon>Onygenales</taxon>
        <taxon>Nannizziopsiaceae</taxon>
        <taxon>Emydomyces</taxon>
    </lineage>
</organism>
<reference evidence="1" key="1">
    <citation type="submission" date="2023-03" db="EMBL/GenBank/DDBJ databases">
        <title>Emydomyces testavorans Genome Sequence.</title>
        <authorList>
            <person name="Hoyer L."/>
        </authorList>
    </citation>
    <scope>NUCLEOTIDE SEQUENCE</scope>
    <source>
        <strain evidence="1">16-2883</strain>
    </source>
</reference>
<proteinExistence type="predicted"/>
<dbReference type="Proteomes" id="UP001219355">
    <property type="component" value="Chromosome 3"/>
</dbReference>
<sequence>MAHLRSVYQQMGASLVQEMLDYPATLASAKEPRAAHLGKPMLLFDSVGVAVSFVPVGKHPYTYHHLRTDLYGMALRSAVKIDTCYTACTGHITLGRFISTKTFNLESKEATQKRFEAWVDTIQSINQELRESYWTPEWSWVIGEEKGLEMQIGPCFSISVPAWTSVRQYGVFELMCGLRDGTICTEECTARFKHSSLHDAFYNDNVDVVTIHASLDESAPEAGDLQGLSARLKLAFRRNRELRMVFYSDKVIIVLLILEPVAR</sequence>